<dbReference type="RefSeq" id="WP_011552519.1">
    <property type="nucleotide sequence ID" value="NC_008095.1"/>
</dbReference>
<evidence type="ECO:0000313" key="4">
    <source>
        <dbReference type="Proteomes" id="UP000002402"/>
    </source>
</evidence>
<evidence type="ECO:0000259" key="2">
    <source>
        <dbReference type="Pfam" id="PF02120"/>
    </source>
</evidence>
<dbReference type="OrthoDB" id="5498778at2"/>
<feature type="compositionally biased region" description="Basic and acidic residues" evidence="1">
    <location>
        <begin position="117"/>
        <end position="140"/>
    </location>
</feature>
<dbReference type="InterPro" id="IPR021136">
    <property type="entry name" value="Flagellar_hook_control-like_C"/>
</dbReference>
<dbReference type="Proteomes" id="UP000002402">
    <property type="component" value="Chromosome"/>
</dbReference>
<evidence type="ECO:0000256" key="1">
    <source>
        <dbReference type="SAM" id="MobiDB-lite"/>
    </source>
</evidence>
<feature type="region of interest" description="Disordered" evidence="1">
    <location>
        <begin position="23"/>
        <end position="188"/>
    </location>
</feature>
<dbReference type="Pfam" id="PF02120">
    <property type="entry name" value="Flg_hook"/>
    <property type="match status" value="1"/>
</dbReference>
<dbReference type="KEGG" id="mxa:MXAN_2444"/>
<dbReference type="Gene3D" id="3.30.750.140">
    <property type="match status" value="1"/>
</dbReference>
<sequence>MSRVDDDREAARLAERLLQEKKLAEGQAKKRQEGASAFQRLMQQSQQPPPSPGPAPAQPQQQQGGLARAVLARATQQGKTFGERVQQEQQPAMKELAQPQAQAQGQAAEARGGSRASDARDARRTDEKRTSESREKDLGKAESSLGQVSSERGAAIRADADAGGGKGSGGGKDKKDGGSESIAPGFRFNPALMAPVPVAKPKGTAGSERLRALATEIAQKIVDRVRVGTNAAGNAEFQIDLRGDVLSGLSIKVSARNGKISATFSGSNREVLKQLEGASEGLRSALSGRGLRLEDVRFEAKA</sequence>
<organism evidence="3 4">
    <name type="scientific">Myxococcus xanthus (strain DK1622)</name>
    <dbReference type="NCBI Taxonomy" id="246197"/>
    <lineage>
        <taxon>Bacteria</taxon>
        <taxon>Pseudomonadati</taxon>
        <taxon>Myxococcota</taxon>
        <taxon>Myxococcia</taxon>
        <taxon>Myxococcales</taxon>
        <taxon>Cystobacterineae</taxon>
        <taxon>Myxococcaceae</taxon>
        <taxon>Myxococcus</taxon>
    </lineage>
</organism>
<proteinExistence type="predicted"/>
<dbReference type="HOGENOM" id="CLU_936355_0_0_7"/>
<accession>Q1D9K9</accession>
<protein>
    <recommendedName>
        <fullName evidence="2">Flagellar hook-length control protein-like C-terminal domain-containing protein</fullName>
    </recommendedName>
</protein>
<feature type="compositionally biased region" description="Pro residues" evidence="1">
    <location>
        <begin position="47"/>
        <end position="57"/>
    </location>
</feature>
<reference evidence="3 4" key="1">
    <citation type="journal article" date="2006" name="Proc. Natl. Acad. Sci. U.S.A.">
        <title>Evolution of sensory complexity recorded in a myxobacterial genome.</title>
        <authorList>
            <person name="Goldman B.S."/>
            <person name="Nierman W.C."/>
            <person name="Kaiser D."/>
            <person name="Slater S.C."/>
            <person name="Durkin A.S."/>
            <person name="Eisen J.A."/>
            <person name="Ronning C.M."/>
            <person name="Barbazuk W.B."/>
            <person name="Blanchard M."/>
            <person name="Field C."/>
            <person name="Halling C."/>
            <person name="Hinkle G."/>
            <person name="Iartchuk O."/>
            <person name="Kim H.S."/>
            <person name="Mackenzie C."/>
            <person name="Madupu R."/>
            <person name="Miller N."/>
            <person name="Shvartsbeyn A."/>
            <person name="Sullivan S.A."/>
            <person name="Vaudin M."/>
            <person name="Wiegand R."/>
            <person name="Kaplan H.B."/>
        </authorList>
    </citation>
    <scope>NUCLEOTIDE SEQUENCE [LARGE SCALE GENOMIC DNA]</scope>
    <source>
        <strain evidence="4">DK1622</strain>
    </source>
</reference>
<dbReference type="EMBL" id="CP000113">
    <property type="protein sequence ID" value="ABF89551.1"/>
    <property type="molecule type" value="Genomic_DNA"/>
</dbReference>
<feature type="compositionally biased region" description="Low complexity" evidence="1">
    <location>
        <begin position="97"/>
        <end position="116"/>
    </location>
</feature>
<feature type="domain" description="Flagellar hook-length control protein-like C-terminal" evidence="2">
    <location>
        <begin position="231"/>
        <end position="299"/>
    </location>
</feature>
<dbReference type="GeneID" id="41359828"/>
<feature type="compositionally biased region" description="Basic and acidic residues" evidence="1">
    <location>
        <begin position="23"/>
        <end position="33"/>
    </location>
</feature>
<dbReference type="EnsemblBacteria" id="ABF89551">
    <property type="protein sequence ID" value="ABF89551"/>
    <property type="gene ID" value="MXAN_2444"/>
</dbReference>
<evidence type="ECO:0000313" key="3">
    <source>
        <dbReference type="EMBL" id="ABF89551.1"/>
    </source>
</evidence>
<dbReference type="AlphaFoldDB" id="Q1D9K9"/>
<keyword evidence="4" id="KW-1185">Reference proteome</keyword>
<gene>
    <name evidence="3" type="ordered locus">MXAN_2444</name>
</gene>
<dbReference type="InterPro" id="IPR038610">
    <property type="entry name" value="FliK-like_C_sf"/>
</dbReference>
<dbReference type="STRING" id="246197.MXAN_2444"/>
<name>Q1D9K9_MYXXD</name>